<keyword evidence="5" id="KW-0812">Transmembrane</keyword>
<keyword evidence="8" id="KW-0175">Coiled coil</keyword>
<keyword evidence="9" id="KW-0732">Signal</keyword>
<dbReference type="GO" id="GO:0015288">
    <property type="term" value="F:porin activity"/>
    <property type="evidence" value="ECO:0007669"/>
    <property type="project" value="TreeGrafter"/>
</dbReference>
<evidence type="ECO:0000256" key="3">
    <source>
        <dbReference type="ARBA" id="ARBA00022448"/>
    </source>
</evidence>
<evidence type="ECO:0000256" key="9">
    <source>
        <dbReference type="SAM" id="SignalP"/>
    </source>
</evidence>
<evidence type="ECO:0000256" key="7">
    <source>
        <dbReference type="ARBA" id="ARBA00023237"/>
    </source>
</evidence>
<evidence type="ECO:0000256" key="2">
    <source>
        <dbReference type="ARBA" id="ARBA00007613"/>
    </source>
</evidence>
<evidence type="ECO:0000313" key="11">
    <source>
        <dbReference type="Proteomes" id="UP000052023"/>
    </source>
</evidence>
<evidence type="ECO:0008006" key="12">
    <source>
        <dbReference type="Google" id="ProtNLM"/>
    </source>
</evidence>
<accession>A0A0R3MNR7</accession>
<dbReference type="GO" id="GO:0015562">
    <property type="term" value="F:efflux transmembrane transporter activity"/>
    <property type="evidence" value="ECO:0007669"/>
    <property type="project" value="InterPro"/>
</dbReference>
<comment type="caution">
    <text evidence="10">The sequence shown here is derived from an EMBL/GenBank/DDBJ whole genome shotgun (WGS) entry which is preliminary data.</text>
</comment>
<dbReference type="NCBIfam" id="TIGR01844">
    <property type="entry name" value="type_I_sec_TolC"/>
    <property type="match status" value="1"/>
</dbReference>
<dbReference type="Gene3D" id="1.20.1600.10">
    <property type="entry name" value="Outer membrane efflux proteins (OEP)"/>
    <property type="match status" value="1"/>
</dbReference>
<evidence type="ECO:0000256" key="1">
    <source>
        <dbReference type="ARBA" id="ARBA00004442"/>
    </source>
</evidence>
<feature type="signal peptide" evidence="9">
    <location>
        <begin position="1"/>
        <end position="21"/>
    </location>
</feature>
<proteinExistence type="inferred from homology"/>
<evidence type="ECO:0000256" key="4">
    <source>
        <dbReference type="ARBA" id="ARBA00022452"/>
    </source>
</evidence>
<gene>
    <name evidence="10" type="ORF">CQ13_30790</name>
</gene>
<dbReference type="OrthoDB" id="9814637at2"/>
<name>A0A0R3MNR7_9BRAD</name>
<dbReference type="AlphaFoldDB" id="A0A0R3MNR7"/>
<feature type="coiled-coil region" evidence="8">
    <location>
        <begin position="192"/>
        <end position="226"/>
    </location>
</feature>
<organism evidence="10 11">
    <name type="scientific">Bradyrhizobium retamae</name>
    <dbReference type="NCBI Taxonomy" id="1300035"/>
    <lineage>
        <taxon>Bacteria</taxon>
        <taxon>Pseudomonadati</taxon>
        <taxon>Pseudomonadota</taxon>
        <taxon>Alphaproteobacteria</taxon>
        <taxon>Hyphomicrobiales</taxon>
        <taxon>Nitrobacteraceae</taxon>
        <taxon>Bradyrhizobium</taxon>
    </lineage>
</organism>
<comment type="subcellular location">
    <subcellularLocation>
        <location evidence="1">Cell outer membrane</location>
    </subcellularLocation>
</comment>
<keyword evidence="7" id="KW-0998">Cell outer membrane</keyword>
<dbReference type="InterPro" id="IPR010130">
    <property type="entry name" value="T1SS_OMP_TolC"/>
</dbReference>
<dbReference type="PANTHER" id="PTHR30026">
    <property type="entry name" value="OUTER MEMBRANE PROTEIN TOLC"/>
    <property type="match status" value="1"/>
</dbReference>
<dbReference type="PANTHER" id="PTHR30026:SF22">
    <property type="entry name" value="OUTER MEMBRANE EFFLUX PROTEIN"/>
    <property type="match status" value="1"/>
</dbReference>
<dbReference type="InterPro" id="IPR051906">
    <property type="entry name" value="TolC-like"/>
</dbReference>
<dbReference type="Proteomes" id="UP000052023">
    <property type="component" value="Unassembled WGS sequence"/>
</dbReference>
<comment type="similarity">
    <text evidence="2">Belongs to the outer membrane factor (OMF) (TC 1.B.17) family.</text>
</comment>
<keyword evidence="6" id="KW-0472">Membrane</keyword>
<protein>
    <recommendedName>
        <fullName evidence="12">Channel protein TolC</fullName>
    </recommendedName>
</protein>
<dbReference type="Pfam" id="PF02321">
    <property type="entry name" value="OEP"/>
    <property type="match status" value="2"/>
</dbReference>
<keyword evidence="4" id="KW-1134">Transmembrane beta strand</keyword>
<dbReference type="GO" id="GO:1990281">
    <property type="term" value="C:efflux pump complex"/>
    <property type="evidence" value="ECO:0007669"/>
    <property type="project" value="TreeGrafter"/>
</dbReference>
<keyword evidence="11" id="KW-1185">Reference proteome</keyword>
<evidence type="ECO:0000256" key="8">
    <source>
        <dbReference type="SAM" id="Coils"/>
    </source>
</evidence>
<dbReference type="SUPFAM" id="SSF56954">
    <property type="entry name" value="Outer membrane efflux proteins (OEP)"/>
    <property type="match status" value="1"/>
</dbReference>
<evidence type="ECO:0000256" key="6">
    <source>
        <dbReference type="ARBA" id="ARBA00023136"/>
    </source>
</evidence>
<dbReference type="EMBL" id="LLYA01000171">
    <property type="protein sequence ID" value="KRR21585.1"/>
    <property type="molecule type" value="Genomic_DNA"/>
</dbReference>
<evidence type="ECO:0000313" key="10">
    <source>
        <dbReference type="EMBL" id="KRR21585.1"/>
    </source>
</evidence>
<dbReference type="RefSeq" id="WP_057845867.1">
    <property type="nucleotide sequence ID" value="NZ_LLYA01000171.1"/>
</dbReference>
<dbReference type="InterPro" id="IPR003423">
    <property type="entry name" value="OMP_efflux"/>
</dbReference>
<keyword evidence="3" id="KW-0813">Transport</keyword>
<feature type="chain" id="PRO_5006444361" description="Channel protein TolC" evidence="9">
    <location>
        <begin position="22"/>
        <end position="564"/>
    </location>
</feature>
<evidence type="ECO:0000256" key="5">
    <source>
        <dbReference type="ARBA" id="ARBA00022692"/>
    </source>
</evidence>
<reference evidence="10 11" key="1">
    <citation type="submission" date="2014-03" db="EMBL/GenBank/DDBJ databases">
        <title>Bradyrhizobium valentinum sp. nov., isolated from effective nodules of Lupinus mariae-josephae, a lupine endemic of basic-lime soils in Eastern Spain.</title>
        <authorList>
            <person name="Duran D."/>
            <person name="Rey L."/>
            <person name="Navarro A."/>
            <person name="Busquets A."/>
            <person name="Imperial J."/>
            <person name="Ruiz-Argueso T."/>
        </authorList>
    </citation>
    <scope>NUCLEOTIDE SEQUENCE [LARGE SCALE GENOMIC DNA]</scope>
    <source>
        <strain evidence="10 11">Ro19</strain>
    </source>
</reference>
<dbReference type="GO" id="GO:0009279">
    <property type="term" value="C:cell outer membrane"/>
    <property type="evidence" value="ECO:0007669"/>
    <property type="project" value="UniProtKB-SubCell"/>
</dbReference>
<sequence>MKSWFCAVASVLLATTAPVSAEPFSINDALKQATLTNPGVGEASANRRATESELRQTQSTLLPQVRVEARYGPEKFDQSAAVVSGSALPIPAPGTGTWRNGTQGSVIVRQVLFDGFASIHDIWRQTARVNAAAFRVRERTELIALDAAEAYVDVVRYMRLVDLGQQNIANHERIFSNVQSRFSGGRAGEGDLEQARERVENARATLAEFRRNLEEARAKYRKVVGLEAYNLRFPAPLAGLPATRDEALAIAVRFNPTIRAAQADVDAAKHAFRVTDGAFVPNLSLEGRATHSDNTYPYLGVTHDDYSGKVVMSWDVFRGGQDSWRRTEMAERHTEATMRHARLQRDALESIDKAWAARTVTATRVAALTRQLQADRKTIAAFDKEYELGQRSLIDLLNAQNQYFNAAVSLTSSRGVIVFADYQMLAAMGTLLEYLKAPPPVDAAPVDLAPLGLPVYKFSTPRVTLPQSGSEPLRVADAAIDASAAPLAFAAAEPREGFTDRWPRGAVAARMLGAPEWFAQKYGRSPSQAVVAHVDPTAQLSMSYASAYEGEPYWLLSAFPSEKK</sequence>